<dbReference type="Gene3D" id="3.80.10.10">
    <property type="entry name" value="Ribonuclease Inhibitor"/>
    <property type="match status" value="1"/>
</dbReference>
<sequence>MLTQLVCLRAWHHSLTGGEIKNLTSLQELHIYPGMSSDDNESKGQFVKDLGNLRELRALRVFTAFNDKRMQSDFVKSLGNLHKLQRLKLDGVSIEKGEDGDGDCRDYNIWKLDCREDNKWQLLLLLPRGLCQLVLYMVPELPSCIDPSRLPNLTHLTLTLIRNLGDKGLKILGELPELLYLKLMLGMYLDSSRAMITGGTAAHVYFQKLRTCLLPDSLVQFVINKDSSVSFTIWAGTRNRDVAPIFEPRKKQDSCIRVSRSVMPNLEELYFYAYVTKIVACNNVSCDNLGLECLASLKKVRVDFDCWCAPLDEVDKEEVAMRHAIQVHPNQPILQIKFQSKSKPKAIDILSDNDEYLLEKRRTMMMMMRGRRRNIGPEPSERMKKEDILKDLCSRVARRT</sequence>
<keyword evidence="1" id="KW-0677">Repeat</keyword>
<comment type="caution">
    <text evidence="3">The sequence shown here is derived from an EMBL/GenBank/DDBJ whole genome shotgun (WGS) entry which is preliminary data.</text>
</comment>
<feature type="domain" description="Disease resistance R13L4/SHOC-2-like LRR" evidence="2">
    <location>
        <begin position="2"/>
        <end position="333"/>
    </location>
</feature>
<evidence type="ECO:0000313" key="4">
    <source>
        <dbReference type="Proteomes" id="UP001164776"/>
    </source>
</evidence>
<gene>
    <name evidence="3" type="ORF">BS78_K262100</name>
</gene>
<dbReference type="SUPFAM" id="SSF52047">
    <property type="entry name" value="RNI-like"/>
    <property type="match status" value="1"/>
</dbReference>
<organism evidence="3 4">
    <name type="scientific">Paspalum vaginatum</name>
    <name type="common">seashore paspalum</name>
    <dbReference type="NCBI Taxonomy" id="158149"/>
    <lineage>
        <taxon>Eukaryota</taxon>
        <taxon>Viridiplantae</taxon>
        <taxon>Streptophyta</taxon>
        <taxon>Embryophyta</taxon>
        <taxon>Tracheophyta</taxon>
        <taxon>Spermatophyta</taxon>
        <taxon>Magnoliopsida</taxon>
        <taxon>Liliopsida</taxon>
        <taxon>Poales</taxon>
        <taxon>Poaceae</taxon>
        <taxon>PACMAD clade</taxon>
        <taxon>Panicoideae</taxon>
        <taxon>Andropogonodae</taxon>
        <taxon>Paspaleae</taxon>
        <taxon>Paspalinae</taxon>
        <taxon>Paspalum</taxon>
    </lineage>
</organism>
<evidence type="ECO:0000313" key="3">
    <source>
        <dbReference type="EMBL" id="KAJ1256962.1"/>
    </source>
</evidence>
<dbReference type="EMBL" id="MU629454">
    <property type="protein sequence ID" value="KAJ1256962.1"/>
    <property type="molecule type" value="Genomic_DNA"/>
</dbReference>
<evidence type="ECO:0000256" key="1">
    <source>
        <dbReference type="ARBA" id="ARBA00022737"/>
    </source>
</evidence>
<dbReference type="Proteomes" id="UP001164776">
    <property type="component" value="Unassembled WGS sequence"/>
</dbReference>
<dbReference type="InterPro" id="IPR032675">
    <property type="entry name" value="LRR_dom_sf"/>
</dbReference>
<name>A0A9W8CGK9_9POAL</name>
<accession>A0A9W8CGK9</accession>
<dbReference type="OrthoDB" id="673537at2759"/>
<proteinExistence type="predicted"/>
<protein>
    <recommendedName>
        <fullName evidence="2">Disease resistance R13L4/SHOC-2-like LRR domain-containing protein</fullName>
    </recommendedName>
</protein>
<reference evidence="3 4" key="1">
    <citation type="submission" date="2022-10" db="EMBL/GenBank/DDBJ databases">
        <title>WGS assembly of Paspalum vaginatum 540-79.</title>
        <authorList>
            <person name="Sun G."/>
            <person name="Wase N."/>
            <person name="Shu S."/>
            <person name="Jenkins J."/>
            <person name="Zhou B."/>
            <person name="Torres-Rodriguez J."/>
            <person name="Chen C."/>
            <person name="Sandor L."/>
            <person name="Plott C."/>
            <person name="Yoshinga Y."/>
            <person name="Daum C."/>
            <person name="Qi P."/>
            <person name="Barry K."/>
            <person name="Lipzen A."/>
            <person name="Berry L."/>
            <person name="Pedersen C."/>
            <person name="Gottilla T."/>
            <person name="Foltz A."/>
            <person name="Yu H."/>
            <person name="O'Malley R."/>
            <person name="Zhang C."/>
            <person name="Devos K."/>
            <person name="Sigmon B."/>
            <person name="Yu B."/>
            <person name="Obata T."/>
            <person name="Schmutz J."/>
            <person name="Schnable J."/>
        </authorList>
    </citation>
    <scope>NUCLEOTIDE SEQUENCE [LARGE SCALE GENOMIC DNA]</scope>
    <source>
        <strain evidence="4">cv. 540-79</strain>
    </source>
</reference>
<dbReference type="AlphaFoldDB" id="A0A9W8CGK9"/>
<dbReference type="Pfam" id="PF23598">
    <property type="entry name" value="LRR_14"/>
    <property type="match status" value="1"/>
</dbReference>
<keyword evidence="4" id="KW-1185">Reference proteome</keyword>
<dbReference type="InterPro" id="IPR055414">
    <property type="entry name" value="LRR_R13L4/SHOC2-like"/>
</dbReference>
<evidence type="ECO:0000259" key="2">
    <source>
        <dbReference type="Pfam" id="PF23598"/>
    </source>
</evidence>